<dbReference type="ZFIN" id="ZDB-GENE-131121-63">
    <property type="gene designation" value="fam110c"/>
</dbReference>
<evidence type="ECO:0000256" key="2">
    <source>
        <dbReference type="SAM" id="MobiDB-lite"/>
    </source>
</evidence>
<dbReference type="Pfam" id="PF14160">
    <property type="entry name" value="FAM110_C"/>
    <property type="match status" value="1"/>
</dbReference>
<dbReference type="InterPro" id="IPR025740">
    <property type="entry name" value="FAM110"/>
</dbReference>
<dbReference type="OMA" id="ANDRKHH"/>
<evidence type="ECO:0000313" key="6">
    <source>
        <dbReference type="ZFIN" id="ZDB-GENE-131121-63"/>
    </source>
</evidence>
<dbReference type="Ensembl" id="ENSDART00000153794.2">
    <property type="protein sequence ID" value="ENSDARP00000127760.1"/>
    <property type="gene ID" value="ENSDARG00000096989.3"/>
</dbReference>
<feature type="region of interest" description="Disordered" evidence="2">
    <location>
        <begin position="181"/>
        <end position="220"/>
    </location>
</feature>
<dbReference type="AlphaFoldDB" id="X1WC17"/>
<feature type="compositionally biased region" description="Basic and acidic residues" evidence="2">
    <location>
        <begin position="182"/>
        <end position="199"/>
    </location>
</feature>
<evidence type="ECO:0000259" key="3">
    <source>
        <dbReference type="Pfam" id="PF14160"/>
    </source>
</evidence>
<protein>
    <submittedName>
        <fullName evidence="5">Family with sequence similarity 110 member C</fullName>
    </submittedName>
</protein>
<dbReference type="PANTHER" id="PTHR14758:SF5">
    <property type="entry name" value="PROTEIN FAM110C"/>
    <property type="match status" value="1"/>
</dbReference>
<dbReference type="Bgee" id="ENSDARG00000096989">
    <property type="expression patterns" value="Expressed in caudal fin and 6 other cell types or tissues"/>
</dbReference>
<dbReference type="Pfam" id="PF14161">
    <property type="entry name" value="FAM110_N"/>
    <property type="match status" value="1"/>
</dbReference>
<dbReference type="AGR" id="ZFIN:ZDB-GENE-131121-63"/>
<evidence type="ECO:0000313" key="5">
    <source>
        <dbReference type="Ensembl" id="ENSDARP00000127760"/>
    </source>
</evidence>
<dbReference type="InterPro" id="IPR025739">
    <property type="entry name" value="FAM110_N"/>
</dbReference>
<feature type="domain" description="Centrosome-associated FAM110 C-terminal" evidence="3">
    <location>
        <begin position="235"/>
        <end position="339"/>
    </location>
</feature>
<feature type="domain" description="Centrosome-associated FAM110 N-terminal" evidence="4">
    <location>
        <begin position="50"/>
        <end position="135"/>
    </location>
</feature>
<feature type="compositionally biased region" description="Polar residues" evidence="2">
    <location>
        <begin position="200"/>
        <end position="215"/>
    </location>
</feature>
<evidence type="ECO:0000259" key="4">
    <source>
        <dbReference type="Pfam" id="PF14161"/>
    </source>
</evidence>
<dbReference type="eggNOG" id="ENOG502S0DB">
    <property type="taxonomic scope" value="Eukaryota"/>
</dbReference>
<accession>X1WC17</accession>
<dbReference type="InterPro" id="IPR025741">
    <property type="entry name" value="FAM110_C"/>
</dbReference>
<sequence length="350" mass="39242">MCVRQCCACLLIYRTPKHIEQHSRCGFSTQDSPAYTRKMLKKTQGSFEVDPSRILVKGPEFLRKQMERENEANKGRVSAVERLAATKPQYVKCQQEVGSSQEPVISTESASGSSRGSSKEDDSVKNTVNVDYKELPEEDSNVVRRSSSKKRDSILLYRQKCELLRGAPVLRRRLNRKPLLTVRDKGGESDRATSKECGKESSQVTITASGTNEVQRATPHRKVLETKEQERKSRTGVARSSSDISSRYSKNFADFDVFFKYCGLDGDIIESLGKENFSARSDDLSSNIRSISVSTSDDGFSSCSDGLQEEELQETVRQGSSVIERNARIIKWLYSCRNAAESGKTLRDLD</sequence>
<name>X1WC17_DANRE</name>
<gene>
    <name evidence="5 6" type="primary">fam110c</name>
</gene>
<reference evidence="5" key="2">
    <citation type="submission" date="2014-03" db="UniProtKB">
        <authorList>
            <consortium name="Ensembl"/>
        </authorList>
    </citation>
    <scope>IDENTIFICATION</scope>
    <source>
        <strain evidence="5">Tuebingen</strain>
    </source>
</reference>
<evidence type="ECO:0000256" key="1">
    <source>
        <dbReference type="ARBA" id="ARBA00010576"/>
    </source>
</evidence>
<comment type="similarity">
    <text evidence="1">Belongs to the FAM110 family.</text>
</comment>
<organism evidence="5">
    <name type="scientific">Danio rerio</name>
    <name type="common">Zebrafish</name>
    <name type="synonym">Brachydanio rerio</name>
    <dbReference type="NCBI Taxonomy" id="7955"/>
    <lineage>
        <taxon>Eukaryota</taxon>
        <taxon>Metazoa</taxon>
        <taxon>Chordata</taxon>
        <taxon>Craniata</taxon>
        <taxon>Vertebrata</taxon>
        <taxon>Euteleostomi</taxon>
        <taxon>Actinopterygii</taxon>
        <taxon>Neopterygii</taxon>
        <taxon>Teleostei</taxon>
        <taxon>Ostariophysi</taxon>
        <taxon>Cypriniformes</taxon>
        <taxon>Danionidae</taxon>
        <taxon>Danioninae</taxon>
        <taxon>Danio</taxon>
    </lineage>
</organism>
<feature type="compositionally biased region" description="Low complexity" evidence="2">
    <location>
        <begin position="106"/>
        <end position="116"/>
    </location>
</feature>
<dbReference type="STRING" id="7955.ENSDARP00000127760"/>
<dbReference type="PANTHER" id="PTHR14758">
    <property type="entry name" value="AGAP005440-PA"/>
    <property type="match status" value="1"/>
</dbReference>
<dbReference type="GeneTree" id="ENSGT00950000183056"/>
<dbReference type="FunCoup" id="X1WC17">
    <property type="interactions" value="963"/>
</dbReference>
<dbReference type="OrthoDB" id="10028183at2759"/>
<dbReference type="PaxDb" id="7955-ENSDARP00000127760"/>
<accession>A0A8M9PTN7</accession>
<proteinExistence type="inferred from homology"/>
<feature type="region of interest" description="Disordered" evidence="2">
    <location>
        <begin position="94"/>
        <end position="132"/>
    </location>
</feature>
<dbReference type="EMBL" id="CR933812">
    <property type="status" value="NOT_ANNOTATED_CDS"/>
    <property type="molecule type" value="Genomic_DNA"/>
</dbReference>
<reference evidence="5" key="1">
    <citation type="journal article" date="2013" name="Nature">
        <title>The zebrafish reference genome sequence and its relationship to the human genome.</title>
        <authorList>
            <consortium name="Genome Reference Consortium Zebrafish"/>
            <person name="Howe K."/>
            <person name="Clark M.D."/>
            <person name="Torroja C.F."/>
            <person name="Torrance J."/>
            <person name="Berthelot C."/>
            <person name="Muffato M."/>
            <person name="Collins J.E."/>
            <person name="Humphray S."/>
            <person name="McLaren K."/>
            <person name="Matthews L."/>
            <person name="McLaren S."/>
            <person name="Sealy I."/>
            <person name="Caccamo M."/>
            <person name="Churcher C."/>
            <person name="Scott C."/>
            <person name="Barrett J.C."/>
            <person name="Koch R."/>
            <person name="Rauch G.J."/>
            <person name="White S."/>
            <person name="Chow W."/>
            <person name="Kilian B."/>
            <person name="Quintais L.T."/>
            <person name="Guerra-Assuncao J.A."/>
            <person name="Zhou Y."/>
            <person name="Gu Y."/>
            <person name="Yen J."/>
            <person name="Vogel J.H."/>
            <person name="Eyre T."/>
            <person name="Redmond S."/>
            <person name="Banerjee R."/>
            <person name="Chi J."/>
            <person name="Fu B."/>
            <person name="Langley E."/>
            <person name="Maguire S.F."/>
            <person name="Laird G.K."/>
            <person name="Lloyd D."/>
            <person name="Kenyon E."/>
            <person name="Donaldson S."/>
            <person name="Sehra H."/>
            <person name="Almeida-King J."/>
            <person name="Loveland J."/>
            <person name="Trevanion S."/>
            <person name="Jones M."/>
            <person name="Quail M."/>
            <person name="Willey D."/>
            <person name="Hunt A."/>
            <person name="Burton J."/>
            <person name="Sims S."/>
            <person name="McLay K."/>
            <person name="Plumb B."/>
            <person name="Davis J."/>
            <person name="Clee C."/>
            <person name="Oliver K."/>
            <person name="Clark R."/>
            <person name="Riddle C."/>
            <person name="Elliot D."/>
            <person name="Eliott D."/>
            <person name="Threadgold G."/>
            <person name="Harden G."/>
            <person name="Ware D."/>
            <person name="Begum S."/>
            <person name="Mortimore B."/>
            <person name="Mortimer B."/>
            <person name="Kerry G."/>
            <person name="Heath P."/>
            <person name="Phillimore B."/>
            <person name="Tracey A."/>
            <person name="Corby N."/>
            <person name="Dunn M."/>
            <person name="Johnson C."/>
            <person name="Wood J."/>
            <person name="Clark S."/>
            <person name="Pelan S."/>
            <person name="Griffiths G."/>
            <person name="Smith M."/>
            <person name="Glithero R."/>
            <person name="Howden P."/>
            <person name="Barker N."/>
            <person name="Lloyd C."/>
            <person name="Stevens C."/>
            <person name="Harley J."/>
            <person name="Holt K."/>
            <person name="Panagiotidis G."/>
            <person name="Lovell J."/>
            <person name="Beasley H."/>
            <person name="Henderson C."/>
            <person name="Gordon D."/>
            <person name="Auger K."/>
            <person name="Wright D."/>
            <person name="Collins J."/>
            <person name="Raisen C."/>
            <person name="Dyer L."/>
            <person name="Leung K."/>
            <person name="Robertson L."/>
            <person name="Ambridge K."/>
            <person name="Leongamornlert D."/>
            <person name="McGuire S."/>
            <person name="Gilderthorp R."/>
            <person name="Griffiths C."/>
            <person name="Manthravadi D."/>
            <person name="Nichol S."/>
            <person name="Barker G."/>
            <person name="Whitehead S."/>
            <person name="Kay M."/>
            <person name="Brown J."/>
            <person name="Murnane C."/>
            <person name="Gray E."/>
            <person name="Humphries M."/>
            <person name="Sycamore N."/>
            <person name="Barker D."/>
            <person name="Saunders D."/>
            <person name="Wallis J."/>
            <person name="Babbage A."/>
            <person name="Hammond S."/>
            <person name="Mashreghi-Mohammadi M."/>
            <person name="Barr L."/>
            <person name="Martin S."/>
            <person name="Wray P."/>
            <person name="Ellington A."/>
            <person name="Matthews N."/>
            <person name="Ellwood M."/>
            <person name="Woodmansey R."/>
            <person name="Clark G."/>
            <person name="Cooper J."/>
            <person name="Cooper J."/>
            <person name="Tromans A."/>
            <person name="Grafham D."/>
            <person name="Skuce C."/>
            <person name="Pandian R."/>
            <person name="Andrews R."/>
            <person name="Harrison E."/>
            <person name="Kimberley A."/>
            <person name="Garnett J."/>
            <person name="Fosker N."/>
            <person name="Hall R."/>
            <person name="Garner P."/>
            <person name="Kelly D."/>
            <person name="Bird C."/>
            <person name="Palmer S."/>
            <person name="Gehring I."/>
            <person name="Berger A."/>
            <person name="Dooley C.M."/>
            <person name="Ersan-Urun Z."/>
            <person name="Eser C."/>
            <person name="Geiger H."/>
            <person name="Geisler M."/>
            <person name="Karotki L."/>
            <person name="Kirn A."/>
            <person name="Konantz J."/>
            <person name="Konantz M."/>
            <person name="Oberlander M."/>
            <person name="Rudolph-Geiger S."/>
            <person name="Teucke M."/>
            <person name="Lanz C."/>
            <person name="Raddatz G."/>
            <person name="Osoegawa K."/>
            <person name="Zhu B."/>
            <person name="Rapp A."/>
            <person name="Widaa S."/>
            <person name="Langford C."/>
            <person name="Yang F."/>
            <person name="Schuster S.C."/>
            <person name="Carter N.P."/>
            <person name="Harrow J."/>
            <person name="Ning Z."/>
            <person name="Herrero J."/>
            <person name="Searle S.M."/>
            <person name="Enright A."/>
            <person name="Geisler R."/>
            <person name="Plasterk R.H."/>
            <person name="Lee C."/>
            <person name="Westerfield M."/>
            <person name="de Jong P.J."/>
            <person name="Zon L.I."/>
            <person name="Postlethwait J.H."/>
            <person name="Nusslein-Volhard C."/>
            <person name="Hubbard T.J."/>
            <person name="Roest Crollius H."/>
            <person name="Rogers J."/>
            <person name="Stemple D.L."/>
        </authorList>
    </citation>
    <scope>NUCLEOTIDE SEQUENCE [LARGE SCALE GENOMIC DNA]</scope>
    <source>
        <strain evidence="5">Tuebingen</strain>
    </source>
</reference>